<gene>
    <name evidence="2" type="ORF">SAMN05216227_101284</name>
</gene>
<keyword evidence="1" id="KW-1133">Transmembrane helix</keyword>
<dbReference type="AlphaFoldDB" id="A0A1H8G0K0"/>
<evidence type="ECO:0000313" key="3">
    <source>
        <dbReference type="Proteomes" id="UP000183002"/>
    </source>
</evidence>
<feature type="transmembrane region" description="Helical" evidence="1">
    <location>
        <begin position="159"/>
        <end position="179"/>
    </location>
</feature>
<dbReference type="Proteomes" id="UP000183002">
    <property type="component" value="Unassembled WGS sequence"/>
</dbReference>
<feature type="transmembrane region" description="Helical" evidence="1">
    <location>
        <begin position="126"/>
        <end position="147"/>
    </location>
</feature>
<protein>
    <submittedName>
        <fullName evidence="2">Uncharacterized protein</fullName>
    </submittedName>
</protein>
<sequence>MATEALKQAYAKRAEKIYRKAAKLTGLEQAEYVTAQLAKITDINMRTGVDMLVWVEFREGRPKVSLLASVLSAEGILAGTFVVSFLLCRFTLHFQWVLSIAVAFVLMILLRWVFRMFDRAFMFRRLFITTITVGLLLVGPAQFAFHFETEMGTLSWGGSPSLSLTLMWVIAACITAYFAHHESKST</sequence>
<keyword evidence="1" id="KW-0812">Transmembrane</keyword>
<dbReference type="RefSeq" id="WP_139193974.1">
    <property type="nucleotide sequence ID" value="NZ_LGHU01000030.1"/>
</dbReference>
<reference evidence="2 3" key="1">
    <citation type="submission" date="2016-10" db="EMBL/GenBank/DDBJ databases">
        <authorList>
            <person name="de Groot N.N."/>
        </authorList>
    </citation>
    <scope>NUCLEOTIDE SEQUENCE [LARGE SCALE GENOMIC DNA]</scope>
    <source>
        <strain evidence="2 3">CGMCC 1.10836</strain>
    </source>
</reference>
<keyword evidence="1" id="KW-0472">Membrane</keyword>
<organism evidence="2 3">
    <name type="scientific">Pseudorhodobacter antarcticus</name>
    <dbReference type="NCBI Taxonomy" id="1077947"/>
    <lineage>
        <taxon>Bacteria</taxon>
        <taxon>Pseudomonadati</taxon>
        <taxon>Pseudomonadota</taxon>
        <taxon>Alphaproteobacteria</taxon>
        <taxon>Rhodobacterales</taxon>
        <taxon>Paracoccaceae</taxon>
        <taxon>Pseudorhodobacter</taxon>
    </lineage>
</organism>
<evidence type="ECO:0000256" key="1">
    <source>
        <dbReference type="SAM" id="Phobius"/>
    </source>
</evidence>
<feature type="transmembrane region" description="Helical" evidence="1">
    <location>
        <begin position="66"/>
        <end position="87"/>
    </location>
</feature>
<keyword evidence="3" id="KW-1185">Reference proteome</keyword>
<dbReference type="STRING" id="1077947.SAMN05216227_101284"/>
<accession>A0A1H8G0K0</accession>
<dbReference type="EMBL" id="FOCO01000012">
    <property type="protein sequence ID" value="SEN37621.1"/>
    <property type="molecule type" value="Genomic_DNA"/>
</dbReference>
<name>A0A1H8G0K0_9RHOB</name>
<proteinExistence type="predicted"/>
<feature type="transmembrane region" description="Helical" evidence="1">
    <location>
        <begin position="93"/>
        <end position="114"/>
    </location>
</feature>
<evidence type="ECO:0000313" key="2">
    <source>
        <dbReference type="EMBL" id="SEN37621.1"/>
    </source>
</evidence>
<dbReference type="OrthoDB" id="8481944at2"/>